<dbReference type="OrthoDB" id="877951at2759"/>
<dbReference type="GO" id="GO:0005737">
    <property type="term" value="C:cytoplasm"/>
    <property type="evidence" value="ECO:0007669"/>
    <property type="project" value="TreeGrafter"/>
</dbReference>
<dbReference type="PANTHER" id="PTHR31213:SF157">
    <property type="entry name" value="MAJOR ALLERGEN MAL D 1-LIKE"/>
    <property type="match status" value="1"/>
</dbReference>
<reference evidence="3" key="1">
    <citation type="submission" date="2020-07" db="EMBL/GenBank/DDBJ databases">
        <title>Ethylene signaling mediates host invasion by parasitic plants.</title>
        <authorList>
            <person name="Yoshida S."/>
        </authorList>
    </citation>
    <scope>NUCLEOTIDE SEQUENCE</scope>
    <source>
        <strain evidence="3">Okayama</strain>
    </source>
</reference>
<dbReference type="PANTHER" id="PTHR31213">
    <property type="entry name" value="OS08G0374000 PROTEIN-RELATED"/>
    <property type="match status" value="1"/>
</dbReference>
<name>A0A830B6Y6_9LAMI</name>
<dbReference type="GO" id="GO:0005634">
    <property type="term" value="C:nucleus"/>
    <property type="evidence" value="ECO:0007669"/>
    <property type="project" value="TreeGrafter"/>
</dbReference>
<dbReference type="CDD" id="cd07816">
    <property type="entry name" value="Bet_v1-like"/>
    <property type="match status" value="1"/>
</dbReference>
<dbReference type="GO" id="GO:0004864">
    <property type="term" value="F:protein phosphatase inhibitor activity"/>
    <property type="evidence" value="ECO:0007669"/>
    <property type="project" value="InterPro"/>
</dbReference>
<dbReference type="GO" id="GO:0010427">
    <property type="term" value="F:abscisic acid binding"/>
    <property type="evidence" value="ECO:0007669"/>
    <property type="project" value="InterPro"/>
</dbReference>
<dbReference type="InterPro" id="IPR024949">
    <property type="entry name" value="Bet_v_I_allergen"/>
</dbReference>
<dbReference type="InterPro" id="IPR050279">
    <property type="entry name" value="Plant_def-hormone_signal"/>
</dbReference>
<keyword evidence="4" id="KW-1185">Reference proteome</keyword>
<dbReference type="InterPro" id="IPR000916">
    <property type="entry name" value="Bet_v_I/MLP"/>
</dbReference>
<dbReference type="PRINTS" id="PR00634">
    <property type="entry name" value="BETALLERGEN"/>
</dbReference>
<protein>
    <submittedName>
        <fullName evidence="3">Major allergen pru ar 1</fullName>
    </submittedName>
</protein>
<evidence type="ECO:0000256" key="1">
    <source>
        <dbReference type="ARBA" id="ARBA00009744"/>
    </source>
</evidence>
<dbReference type="SUPFAM" id="SSF55961">
    <property type="entry name" value="Bet v1-like"/>
    <property type="match status" value="1"/>
</dbReference>
<comment type="similarity">
    <text evidence="1">Belongs to the BetVI family.</text>
</comment>
<gene>
    <name evidence="3" type="ORF">PHJA_000486400</name>
</gene>
<dbReference type="InterPro" id="IPR023393">
    <property type="entry name" value="START-like_dom_sf"/>
</dbReference>
<comment type="caution">
    <text evidence="3">The sequence shown here is derived from an EMBL/GenBank/DDBJ whole genome shotgun (WGS) entry which is preliminary data.</text>
</comment>
<proteinExistence type="inferred from homology"/>
<dbReference type="GO" id="GO:0006952">
    <property type="term" value="P:defense response"/>
    <property type="evidence" value="ECO:0007669"/>
    <property type="project" value="InterPro"/>
</dbReference>
<dbReference type="Gene3D" id="3.30.530.20">
    <property type="match status" value="1"/>
</dbReference>
<evidence type="ECO:0000259" key="2">
    <source>
        <dbReference type="Pfam" id="PF00407"/>
    </source>
</evidence>
<dbReference type="Pfam" id="PF00407">
    <property type="entry name" value="Bet_v_1"/>
    <property type="match status" value="1"/>
</dbReference>
<dbReference type="EMBL" id="BMAC01000063">
    <property type="protein sequence ID" value="GFP83430.1"/>
    <property type="molecule type" value="Genomic_DNA"/>
</dbReference>
<sequence>MFKAMVVEPYTVLPKIMSGAIKSVDLLHGNGGPGTIMQTNFSDGSPAPYLKHRVDAIDTENCTTKYSLIEGGWLDDKLESIDFDVKFVESGDGGCVIKINGEYHTKGDAILKDDDIKAGKEKAKGFYIAADEYLFANPNVCA</sequence>
<evidence type="ECO:0000313" key="4">
    <source>
        <dbReference type="Proteomes" id="UP000653305"/>
    </source>
</evidence>
<dbReference type="FunFam" id="3.30.530.20:FF:000007">
    <property type="entry name" value="Major pollen allergen Bet v 1-A"/>
    <property type="match status" value="1"/>
</dbReference>
<dbReference type="AlphaFoldDB" id="A0A830B6Y6"/>
<accession>A0A830B6Y6</accession>
<dbReference type="GO" id="GO:0038023">
    <property type="term" value="F:signaling receptor activity"/>
    <property type="evidence" value="ECO:0007669"/>
    <property type="project" value="InterPro"/>
</dbReference>
<organism evidence="3 4">
    <name type="scientific">Phtheirospermum japonicum</name>
    <dbReference type="NCBI Taxonomy" id="374723"/>
    <lineage>
        <taxon>Eukaryota</taxon>
        <taxon>Viridiplantae</taxon>
        <taxon>Streptophyta</taxon>
        <taxon>Embryophyta</taxon>
        <taxon>Tracheophyta</taxon>
        <taxon>Spermatophyta</taxon>
        <taxon>Magnoliopsida</taxon>
        <taxon>eudicotyledons</taxon>
        <taxon>Gunneridae</taxon>
        <taxon>Pentapetalae</taxon>
        <taxon>asterids</taxon>
        <taxon>lamiids</taxon>
        <taxon>Lamiales</taxon>
        <taxon>Orobanchaceae</taxon>
        <taxon>Orobanchaceae incertae sedis</taxon>
        <taxon>Phtheirospermum</taxon>
    </lineage>
</organism>
<dbReference type="GO" id="GO:0009738">
    <property type="term" value="P:abscisic acid-activated signaling pathway"/>
    <property type="evidence" value="ECO:0007669"/>
    <property type="project" value="InterPro"/>
</dbReference>
<dbReference type="Proteomes" id="UP000653305">
    <property type="component" value="Unassembled WGS sequence"/>
</dbReference>
<feature type="domain" description="Bet v I/Major latex protein" evidence="2">
    <location>
        <begin position="2"/>
        <end position="121"/>
    </location>
</feature>
<evidence type="ECO:0000313" key="3">
    <source>
        <dbReference type="EMBL" id="GFP83430.1"/>
    </source>
</evidence>